<proteinExistence type="predicted"/>
<keyword evidence="1" id="KW-1133">Transmembrane helix</keyword>
<name>A0A0F9GZS6_9ZZZZ</name>
<reference evidence="2" key="1">
    <citation type="journal article" date="2015" name="Nature">
        <title>Complex archaea that bridge the gap between prokaryotes and eukaryotes.</title>
        <authorList>
            <person name="Spang A."/>
            <person name="Saw J.H."/>
            <person name="Jorgensen S.L."/>
            <person name="Zaremba-Niedzwiedzka K."/>
            <person name="Martijn J."/>
            <person name="Lind A.E."/>
            <person name="van Eijk R."/>
            <person name="Schleper C."/>
            <person name="Guy L."/>
            <person name="Ettema T.J."/>
        </authorList>
    </citation>
    <scope>NUCLEOTIDE SEQUENCE</scope>
</reference>
<comment type="caution">
    <text evidence="2">The sequence shown here is derived from an EMBL/GenBank/DDBJ whole genome shotgun (WGS) entry which is preliminary data.</text>
</comment>
<keyword evidence="1" id="KW-0472">Membrane</keyword>
<dbReference type="EMBL" id="LAZR01026481">
    <property type="protein sequence ID" value="KKL68592.1"/>
    <property type="molecule type" value="Genomic_DNA"/>
</dbReference>
<evidence type="ECO:0000256" key="1">
    <source>
        <dbReference type="SAM" id="Phobius"/>
    </source>
</evidence>
<evidence type="ECO:0000313" key="2">
    <source>
        <dbReference type="EMBL" id="KKL68592.1"/>
    </source>
</evidence>
<sequence length="43" mass="5027">LWMLYGFEKNDMIIIGVNVAAICLTMTVLAMKIRYKKHNLNQK</sequence>
<feature type="transmembrane region" description="Helical" evidence="1">
    <location>
        <begin position="12"/>
        <end position="33"/>
    </location>
</feature>
<gene>
    <name evidence="2" type="ORF">LCGC14_2123460</name>
</gene>
<accession>A0A0F9GZS6</accession>
<feature type="non-terminal residue" evidence="2">
    <location>
        <position position="1"/>
    </location>
</feature>
<organism evidence="2">
    <name type="scientific">marine sediment metagenome</name>
    <dbReference type="NCBI Taxonomy" id="412755"/>
    <lineage>
        <taxon>unclassified sequences</taxon>
        <taxon>metagenomes</taxon>
        <taxon>ecological metagenomes</taxon>
    </lineage>
</organism>
<keyword evidence="1" id="KW-0812">Transmembrane</keyword>
<protein>
    <submittedName>
        <fullName evidence="2">Uncharacterized protein</fullName>
    </submittedName>
</protein>
<dbReference type="Gene3D" id="1.20.1280.290">
    <property type="match status" value="1"/>
</dbReference>
<dbReference type="AlphaFoldDB" id="A0A0F9GZS6"/>